<dbReference type="AlphaFoldDB" id="A0A9D4SC97"/>
<accession>A0A9D4SC97</accession>
<dbReference type="Proteomes" id="UP000828390">
    <property type="component" value="Unassembled WGS sequence"/>
</dbReference>
<keyword evidence="2" id="KW-1185">Reference proteome</keyword>
<reference evidence="1" key="1">
    <citation type="journal article" date="2019" name="bioRxiv">
        <title>The Genome of the Zebra Mussel, Dreissena polymorpha: A Resource for Invasive Species Research.</title>
        <authorList>
            <person name="McCartney M.A."/>
            <person name="Auch B."/>
            <person name="Kono T."/>
            <person name="Mallez S."/>
            <person name="Zhang Y."/>
            <person name="Obille A."/>
            <person name="Becker A."/>
            <person name="Abrahante J.E."/>
            <person name="Garbe J."/>
            <person name="Badalamenti J.P."/>
            <person name="Herman A."/>
            <person name="Mangelson H."/>
            <person name="Liachko I."/>
            <person name="Sullivan S."/>
            <person name="Sone E.D."/>
            <person name="Koren S."/>
            <person name="Silverstein K.A.T."/>
            <person name="Beckman K.B."/>
            <person name="Gohl D.M."/>
        </authorList>
    </citation>
    <scope>NUCLEOTIDE SEQUENCE</scope>
    <source>
        <strain evidence="1">Duluth1</strain>
        <tissue evidence="1">Whole animal</tissue>
    </source>
</reference>
<reference evidence="1" key="2">
    <citation type="submission" date="2020-11" db="EMBL/GenBank/DDBJ databases">
        <authorList>
            <person name="McCartney M.A."/>
            <person name="Auch B."/>
            <person name="Kono T."/>
            <person name="Mallez S."/>
            <person name="Becker A."/>
            <person name="Gohl D.M."/>
            <person name="Silverstein K.A.T."/>
            <person name="Koren S."/>
            <person name="Bechman K.B."/>
            <person name="Herman A."/>
            <person name="Abrahante J.E."/>
            <person name="Garbe J."/>
        </authorList>
    </citation>
    <scope>NUCLEOTIDE SEQUENCE</scope>
    <source>
        <strain evidence="1">Duluth1</strain>
        <tissue evidence="1">Whole animal</tissue>
    </source>
</reference>
<sequence length="101" mass="11329">MLTQLRLSQTNKLDEPISWTILCQTIGLACVRQIRLACVRHKSKTSLCQTIRLACVRQTSKTSLLGLACVSQTRYSLCQTIGLACVRQTIWTSLCQTNKLD</sequence>
<name>A0A9D4SC97_DREPO</name>
<comment type="caution">
    <text evidence="1">The sequence shown here is derived from an EMBL/GenBank/DDBJ whole genome shotgun (WGS) entry which is preliminary data.</text>
</comment>
<organism evidence="1 2">
    <name type="scientific">Dreissena polymorpha</name>
    <name type="common">Zebra mussel</name>
    <name type="synonym">Mytilus polymorpha</name>
    <dbReference type="NCBI Taxonomy" id="45954"/>
    <lineage>
        <taxon>Eukaryota</taxon>
        <taxon>Metazoa</taxon>
        <taxon>Spiralia</taxon>
        <taxon>Lophotrochozoa</taxon>
        <taxon>Mollusca</taxon>
        <taxon>Bivalvia</taxon>
        <taxon>Autobranchia</taxon>
        <taxon>Heteroconchia</taxon>
        <taxon>Euheterodonta</taxon>
        <taxon>Imparidentia</taxon>
        <taxon>Neoheterodontei</taxon>
        <taxon>Myida</taxon>
        <taxon>Dreissenoidea</taxon>
        <taxon>Dreissenidae</taxon>
        <taxon>Dreissena</taxon>
    </lineage>
</organism>
<dbReference type="EMBL" id="JAIWYP010000001">
    <property type="protein sequence ID" value="KAH3897917.1"/>
    <property type="molecule type" value="Genomic_DNA"/>
</dbReference>
<evidence type="ECO:0000313" key="2">
    <source>
        <dbReference type="Proteomes" id="UP000828390"/>
    </source>
</evidence>
<dbReference type="PROSITE" id="PS51257">
    <property type="entry name" value="PROKAR_LIPOPROTEIN"/>
    <property type="match status" value="1"/>
</dbReference>
<protein>
    <submittedName>
        <fullName evidence="1">Uncharacterized protein</fullName>
    </submittedName>
</protein>
<gene>
    <name evidence="1" type="ORF">DPMN_022113</name>
</gene>
<proteinExistence type="predicted"/>
<evidence type="ECO:0000313" key="1">
    <source>
        <dbReference type="EMBL" id="KAH3897917.1"/>
    </source>
</evidence>